<dbReference type="RefSeq" id="WP_179434172.1">
    <property type="nucleotide sequence ID" value="NZ_BAABLC010000006.1"/>
</dbReference>
<dbReference type="AlphaFoldDB" id="A0A7Y9EWP6"/>
<dbReference type="InterPro" id="IPR016047">
    <property type="entry name" value="M23ase_b-sheet_dom"/>
</dbReference>
<dbReference type="Proteomes" id="UP000552045">
    <property type="component" value="Unassembled WGS sequence"/>
</dbReference>
<evidence type="ECO:0000313" key="2">
    <source>
        <dbReference type="EMBL" id="NYD55234.1"/>
    </source>
</evidence>
<name>A0A7Y9EWP6_9MICO</name>
<sequence>MLSAHSRRQVLVPLAFLTFGAMLVFSGCAPDGPAPSASATAGPQGSAAADEEIFTPLVGSVLAPPLVVAGTDGLDHVAYELFLTNTIGQAVTIDGLSVVGDGAELSKLEGDELLSWIRILGSPDPGRVLVPGQSATVILDVAMAEGVTVPPQLEHVIEFSPAEAMPPMITAHMTQTIIDVGVDESEPIVIGSPVSGAGWLDGNGCCEASAHRSAINPVNGALHAPERFAIDFVQLDEESRIFDGPIDDLQSYAFYGAEILAVGDGPIVSMKWDLPDEKPGAHPVGLELGEYGGNHVVQKIGEGQYAFYAHLQGANPKKLAVGQEMSRGDVLGYLGNSGNTDMPHLHFHVMDSPLPLASNGLPFVFDSLTLAGTVGDQDLDVCMTEPRPCTIGGPGPVGLKSVMPIQQDVIDLAG</sequence>
<evidence type="ECO:0000259" key="1">
    <source>
        <dbReference type="Pfam" id="PF01551"/>
    </source>
</evidence>
<dbReference type="InterPro" id="IPR050570">
    <property type="entry name" value="Cell_wall_metabolism_enzyme"/>
</dbReference>
<organism evidence="2 3">
    <name type="scientific">Microbacterium pseudoresistens</name>
    <dbReference type="NCBI Taxonomy" id="640634"/>
    <lineage>
        <taxon>Bacteria</taxon>
        <taxon>Bacillati</taxon>
        <taxon>Actinomycetota</taxon>
        <taxon>Actinomycetes</taxon>
        <taxon>Micrococcales</taxon>
        <taxon>Microbacteriaceae</taxon>
        <taxon>Microbacterium</taxon>
    </lineage>
</organism>
<dbReference type="GO" id="GO:0004222">
    <property type="term" value="F:metalloendopeptidase activity"/>
    <property type="evidence" value="ECO:0007669"/>
    <property type="project" value="TreeGrafter"/>
</dbReference>
<protein>
    <recommendedName>
        <fullName evidence="1">M23ase beta-sheet core domain-containing protein</fullName>
    </recommendedName>
</protein>
<comment type="caution">
    <text evidence="2">The sequence shown here is derived from an EMBL/GenBank/DDBJ whole genome shotgun (WGS) entry which is preliminary data.</text>
</comment>
<keyword evidence="3" id="KW-1185">Reference proteome</keyword>
<dbReference type="PROSITE" id="PS51257">
    <property type="entry name" value="PROKAR_LIPOPROTEIN"/>
    <property type="match status" value="1"/>
</dbReference>
<dbReference type="SUPFAM" id="SSF51261">
    <property type="entry name" value="Duplicated hybrid motif"/>
    <property type="match status" value="1"/>
</dbReference>
<dbReference type="EMBL" id="JACCBH010000001">
    <property type="protein sequence ID" value="NYD55234.1"/>
    <property type="molecule type" value="Genomic_DNA"/>
</dbReference>
<feature type="domain" description="M23ase beta-sheet core" evidence="1">
    <location>
        <begin position="254"/>
        <end position="351"/>
    </location>
</feature>
<dbReference type="InterPro" id="IPR011055">
    <property type="entry name" value="Dup_hybrid_motif"/>
</dbReference>
<dbReference type="CDD" id="cd12797">
    <property type="entry name" value="M23_peptidase"/>
    <property type="match status" value="1"/>
</dbReference>
<evidence type="ECO:0000313" key="3">
    <source>
        <dbReference type="Proteomes" id="UP000552045"/>
    </source>
</evidence>
<accession>A0A7Y9EWP6</accession>
<dbReference type="PANTHER" id="PTHR21666:SF270">
    <property type="entry name" value="MUREIN HYDROLASE ACTIVATOR ENVC"/>
    <property type="match status" value="1"/>
</dbReference>
<dbReference type="Gene3D" id="2.70.70.10">
    <property type="entry name" value="Glucose Permease (Domain IIA)"/>
    <property type="match status" value="1"/>
</dbReference>
<dbReference type="Pfam" id="PF01551">
    <property type="entry name" value="Peptidase_M23"/>
    <property type="match status" value="1"/>
</dbReference>
<reference evidence="2 3" key="1">
    <citation type="submission" date="2020-07" db="EMBL/GenBank/DDBJ databases">
        <title>Sequencing the genomes of 1000 actinobacteria strains.</title>
        <authorList>
            <person name="Klenk H.-P."/>
        </authorList>
    </citation>
    <scope>NUCLEOTIDE SEQUENCE [LARGE SCALE GENOMIC DNA]</scope>
    <source>
        <strain evidence="2 3">DSM 22185</strain>
    </source>
</reference>
<dbReference type="PANTHER" id="PTHR21666">
    <property type="entry name" value="PEPTIDASE-RELATED"/>
    <property type="match status" value="1"/>
</dbReference>
<gene>
    <name evidence="2" type="ORF">BKA02_002289</name>
</gene>
<proteinExistence type="predicted"/>